<dbReference type="GO" id="GO:0051276">
    <property type="term" value="P:chromosome organization"/>
    <property type="evidence" value="ECO:0007669"/>
    <property type="project" value="InterPro"/>
</dbReference>
<dbReference type="InterPro" id="IPR038713">
    <property type="entry name" value="Terminase_Gp1_N_sf"/>
</dbReference>
<keyword evidence="1" id="KW-1188">Viral release from host cell</keyword>
<dbReference type="PANTHER" id="PTHR41328:SF2">
    <property type="entry name" value="TERMINASE SMALL SUBUNIT"/>
    <property type="match status" value="1"/>
</dbReference>
<organism evidence="3">
    <name type="scientific">Siphoviridae sp. ctqwY3</name>
    <dbReference type="NCBI Taxonomy" id="2827951"/>
    <lineage>
        <taxon>Viruses</taxon>
        <taxon>Duplodnaviria</taxon>
        <taxon>Heunggongvirae</taxon>
        <taxon>Uroviricota</taxon>
        <taxon>Caudoviricetes</taxon>
    </lineage>
</organism>
<evidence type="ECO:0000313" key="3">
    <source>
        <dbReference type="EMBL" id="DAF46592.1"/>
    </source>
</evidence>
<accession>A0A8S5S6M9</accession>
<dbReference type="Gene3D" id="6.10.140.2160">
    <property type="match status" value="1"/>
</dbReference>
<dbReference type="Pfam" id="PF03592">
    <property type="entry name" value="Terminase_2"/>
    <property type="match status" value="1"/>
</dbReference>
<dbReference type="EMBL" id="BK032541">
    <property type="protein sequence ID" value="DAF46592.1"/>
    <property type="molecule type" value="Genomic_DNA"/>
</dbReference>
<dbReference type="Gene3D" id="1.10.10.1400">
    <property type="entry name" value="Terminase, small subunit, N-terminal DNA-binding domain, HTH motif"/>
    <property type="match status" value="1"/>
</dbReference>
<dbReference type="InterPro" id="IPR052404">
    <property type="entry name" value="SPP1-like_terminase"/>
</dbReference>
<name>A0A8S5S6M9_9CAUD</name>
<keyword evidence="2" id="KW-0231">Viral genome packaging</keyword>
<proteinExistence type="predicted"/>
<evidence type="ECO:0000256" key="1">
    <source>
        <dbReference type="ARBA" id="ARBA00022612"/>
    </source>
</evidence>
<sequence>MKKTKTPSNIENELKELNHKQVLFCEEYIKTLNATQSYLGVYKCKYNTARTEGCKLLAQPNIQKYIEERLANAEKKKIADADEILEFLTNTLRGEVKDQLGFETSVKDRIKAGELLAKRYKLFEDKKNSKDNGPKVTPKIALEIVDHSDLESVLYENRESKEG</sequence>
<protein>
    <submittedName>
        <fullName evidence="3">Terminase small subunit</fullName>
    </submittedName>
</protein>
<dbReference type="PANTHER" id="PTHR41328">
    <property type="entry name" value="TERMINASE SMALL SUBUNIT-RELATED"/>
    <property type="match status" value="1"/>
</dbReference>
<evidence type="ECO:0000256" key="2">
    <source>
        <dbReference type="ARBA" id="ARBA00023219"/>
    </source>
</evidence>
<dbReference type="InterPro" id="IPR005335">
    <property type="entry name" value="Terminase_ssu"/>
</dbReference>
<reference evidence="3" key="1">
    <citation type="journal article" date="2021" name="Proc. Natl. Acad. Sci. U.S.A.">
        <title>A Catalog of Tens of Thousands of Viruses from Human Metagenomes Reveals Hidden Associations with Chronic Diseases.</title>
        <authorList>
            <person name="Tisza M.J."/>
            <person name="Buck C.B."/>
        </authorList>
    </citation>
    <scope>NUCLEOTIDE SEQUENCE</scope>
    <source>
        <strain evidence="3">CtqwY3</strain>
    </source>
</reference>